<feature type="domain" description="ZZ-type" evidence="6">
    <location>
        <begin position="1069"/>
        <end position="1135"/>
    </location>
</feature>
<feature type="region of interest" description="Disordered" evidence="5">
    <location>
        <begin position="289"/>
        <end position="311"/>
    </location>
</feature>
<keyword evidence="3" id="KW-0862">Zinc</keyword>
<keyword evidence="2 4" id="KW-0863">Zinc-finger</keyword>
<evidence type="ECO:0000259" key="6">
    <source>
        <dbReference type="PROSITE" id="PS50135"/>
    </source>
</evidence>
<dbReference type="GO" id="GO:0008270">
    <property type="term" value="F:zinc ion binding"/>
    <property type="evidence" value="ECO:0007669"/>
    <property type="project" value="UniProtKB-KW"/>
</dbReference>
<feature type="region of interest" description="Disordered" evidence="5">
    <location>
        <begin position="883"/>
        <end position="949"/>
    </location>
</feature>
<evidence type="ECO:0000256" key="5">
    <source>
        <dbReference type="SAM" id="MobiDB-lite"/>
    </source>
</evidence>
<organism evidence="7 8">
    <name type="scientific">Lentinus brumalis</name>
    <dbReference type="NCBI Taxonomy" id="2498619"/>
    <lineage>
        <taxon>Eukaryota</taxon>
        <taxon>Fungi</taxon>
        <taxon>Dikarya</taxon>
        <taxon>Basidiomycota</taxon>
        <taxon>Agaricomycotina</taxon>
        <taxon>Agaricomycetes</taxon>
        <taxon>Polyporales</taxon>
        <taxon>Polyporaceae</taxon>
        <taxon>Lentinus</taxon>
    </lineage>
</organism>
<evidence type="ECO:0000256" key="4">
    <source>
        <dbReference type="PROSITE-ProRule" id="PRU00228"/>
    </source>
</evidence>
<evidence type="ECO:0000256" key="1">
    <source>
        <dbReference type="ARBA" id="ARBA00022723"/>
    </source>
</evidence>
<dbReference type="STRING" id="139420.A0A371CLD7"/>
<keyword evidence="1" id="KW-0479">Metal-binding</keyword>
<evidence type="ECO:0000313" key="8">
    <source>
        <dbReference type="Proteomes" id="UP000256964"/>
    </source>
</evidence>
<accession>A0A371CLD7</accession>
<evidence type="ECO:0000313" key="7">
    <source>
        <dbReference type="EMBL" id="RDX41093.1"/>
    </source>
</evidence>
<dbReference type="InterPro" id="IPR043145">
    <property type="entry name" value="Znf_ZZ_sf"/>
</dbReference>
<dbReference type="EMBL" id="KZ857524">
    <property type="protein sequence ID" value="RDX41093.1"/>
    <property type="molecule type" value="Genomic_DNA"/>
</dbReference>
<sequence>MSNDFSDAALQEADAAIKASQSYQASKGEKRLNALGNVITKASGSSVVSIAQGDAAAQAFTFVKDQVSNFVQHSKVLMKVLDEVGKAHPFIQVAVSLFKAGLTLELTRRENDDKVVALNLTMCDMMQTLTLLKQVVNAQQPGPDGLSIEDRLKQRLGSIIETIKRCAKVCDSYQKRPTAVKFFTSTKWQGKFTEVAQQFADHKTGIQFDLQIHASVGITTANVTLTAMSTSFTELNENVSKLMEVVFERMRSPEERDLSALVSKEAGGLDAVLKNDKLLEEVLAKQKTGAGAGKDKDEKGTKNARRAMPGQSPDAVLTVTDLRKEINKDVEQVLADNKFFDQKFEAMKMQVDEVKVEIKHESDRVIDTILSGPHERIVDRDLYCVWKEMGWKGSVKAKHLVMALRDHFAEGSHAALAAIRVIAQEKKDGVDPASAAQAIEEIADIANRTDPHAAPEDEWALQYITVLRIQPLIEALDDDVSSFVTIAEVNAFTAARPQKWSLPHWIAYWTFGFEMTVQWYFRRIRKAIADIVGATIDALPANRKIIADFISSWQVRWVEDFLSGLRDVEQWDDTDWEFDSMFLKFKDYIVENELKIDRSLQGVKYVIDEANTLKIVAGDGRPEKYIMPLVLLLLKRSLYIVQQAQTTTLHLKELSIIQGSLHVVTCAIEDRVKTLKAVNKLQNLDNQEQMKKFFYGLYSFTLEEAVYSDYWTRDPESDANMVGDDVPMDTPAATSDEDPPTGDLPLFYAPDTEDIDRVAEPTFDDATSPHPTAAHSLVGHWSGSYDYEGQEGDGLVSFTVSSHDDAGAIVGSGTDALGPFTVHGTLNDDRLTFIKEYLLLQDGQLIIWRYEGLVAPGLDEIKGKWGPPDADWKLVVEEDEPIGAGEVESVDGPARQTEGEDSVTGSDAGMPEIRVDELAEDSGEADDQDYDEEEDSDDGASDTGTADTGITTGFMHGTFFLKRRPVEYLLSCPSNEEFAENRPRALWKLALNATLRVVQSKSLSWGLISARRKQRLRYIELLKHRQESWGSYDVQEAQEWAQLIKEIHPNDLHLWRCIALYQMRRDIEHDGISCDACGDYPMTPTRFLCIDCSQDEVDQTIDLCIDCFTANKHATRDEKVHHPAHNMLQFRTVYWRVYRHPTYVAARMALSYAEGQLQLSKARSAVQTTTEGPDPFGLACGVCKSSISAPPYWCCLTCDERTVICYACNERTEHRKEWLFLRRSNATQGEGGHDWSHTLVSAPGPEVITTDTDQEKALTVEKRIARMEAKLDARLATLVKGNWPRLARIDAGAET</sequence>
<dbReference type="Proteomes" id="UP000256964">
    <property type="component" value="Unassembled WGS sequence"/>
</dbReference>
<reference evidence="7 8" key="1">
    <citation type="journal article" date="2018" name="Biotechnol. Biofuels">
        <title>Integrative visual omics of the white-rot fungus Polyporus brumalis exposes the biotechnological potential of its oxidative enzymes for delignifying raw plant biomass.</title>
        <authorList>
            <person name="Miyauchi S."/>
            <person name="Rancon A."/>
            <person name="Drula E."/>
            <person name="Hage H."/>
            <person name="Chaduli D."/>
            <person name="Favel A."/>
            <person name="Grisel S."/>
            <person name="Henrissat B."/>
            <person name="Herpoel-Gimbert I."/>
            <person name="Ruiz-Duenas F.J."/>
            <person name="Chevret D."/>
            <person name="Hainaut M."/>
            <person name="Lin J."/>
            <person name="Wang M."/>
            <person name="Pangilinan J."/>
            <person name="Lipzen A."/>
            <person name="Lesage-Meessen L."/>
            <person name="Navarro D."/>
            <person name="Riley R."/>
            <person name="Grigoriev I.V."/>
            <person name="Zhou S."/>
            <person name="Raouche S."/>
            <person name="Rosso M.N."/>
        </authorList>
    </citation>
    <scope>NUCLEOTIDE SEQUENCE [LARGE SCALE GENOMIC DNA]</scope>
    <source>
        <strain evidence="7 8">BRFM 1820</strain>
    </source>
</reference>
<dbReference type="InterPro" id="IPR000433">
    <property type="entry name" value="Znf_ZZ"/>
</dbReference>
<feature type="compositionally biased region" description="Acidic residues" evidence="5">
    <location>
        <begin position="918"/>
        <end position="940"/>
    </location>
</feature>
<evidence type="ECO:0000256" key="2">
    <source>
        <dbReference type="ARBA" id="ARBA00022771"/>
    </source>
</evidence>
<evidence type="ECO:0000256" key="3">
    <source>
        <dbReference type="ARBA" id="ARBA00022833"/>
    </source>
</evidence>
<keyword evidence="8" id="KW-1185">Reference proteome</keyword>
<dbReference type="Gene3D" id="3.30.60.90">
    <property type="match status" value="1"/>
</dbReference>
<name>A0A371CLD7_9APHY</name>
<dbReference type="SUPFAM" id="SSF57850">
    <property type="entry name" value="RING/U-box"/>
    <property type="match status" value="1"/>
</dbReference>
<proteinExistence type="predicted"/>
<dbReference type="PROSITE" id="PS50135">
    <property type="entry name" value="ZF_ZZ_2"/>
    <property type="match status" value="1"/>
</dbReference>
<gene>
    <name evidence="7" type="ORF">OH76DRAFT_1489760</name>
</gene>
<feature type="region of interest" description="Disordered" evidence="5">
    <location>
        <begin position="723"/>
        <end position="742"/>
    </location>
</feature>
<dbReference type="OrthoDB" id="2122982at2759"/>
<protein>
    <recommendedName>
        <fullName evidence="6">ZZ-type domain-containing protein</fullName>
    </recommendedName>
</protein>